<feature type="chain" id="PRO_5002199899" description="LysM domain-containing protein" evidence="5">
    <location>
        <begin position="18"/>
        <end position="233"/>
    </location>
</feature>
<gene>
    <name evidence="7" type="ORF">MAM1_0078d04445</name>
</gene>
<dbReference type="EMBL" id="DF836367">
    <property type="protein sequence ID" value="GAN04977.1"/>
    <property type="molecule type" value="Genomic_DNA"/>
</dbReference>
<keyword evidence="8" id="KW-1185">Reference proteome</keyword>
<evidence type="ECO:0000313" key="8">
    <source>
        <dbReference type="Proteomes" id="UP000053815"/>
    </source>
</evidence>
<feature type="compositionally biased region" description="Low complexity" evidence="4">
    <location>
        <begin position="143"/>
        <end position="154"/>
    </location>
</feature>
<dbReference type="PANTHER" id="PTHR34997:SF2">
    <property type="entry name" value="LYSM DOMAIN-CONTAINING PROTEIN-RELATED"/>
    <property type="match status" value="1"/>
</dbReference>
<dbReference type="PROSITE" id="PS51782">
    <property type="entry name" value="LYSM"/>
    <property type="match status" value="2"/>
</dbReference>
<dbReference type="CDD" id="cd00118">
    <property type="entry name" value="LysM"/>
    <property type="match status" value="1"/>
</dbReference>
<feature type="domain" description="LysM" evidence="6">
    <location>
        <begin position="24"/>
        <end position="74"/>
    </location>
</feature>
<dbReference type="SMART" id="SM00257">
    <property type="entry name" value="LysM"/>
    <property type="match status" value="2"/>
</dbReference>
<evidence type="ECO:0000259" key="6">
    <source>
        <dbReference type="PROSITE" id="PS51782"/>
    </source>
</evidence>
<feature type="region of interest" description="Disordered" evidence="4">
    <location>
        <begin position="108"/>
        <end position="167"/>
    </location>
</feature>
<proteinExistence type="predicted"/>
<dbReference type="Proteomes" id="UP000053815">
    <property type="component" value="Unassembled WGS sequence"/>
</dbReference>
<feature type="signal peptide" evidence="5">
    <location>
        <begin position="1"/>
        <end position="17"/>
    </location>
</feature>
<dbReference type="Pfam" id="PF01476">
    <property type="entry name" value="LysM"/>
    <property type="match status" value="2"/>
</dbReference>
<dbReference type="InterPro" id="IPR052210">
    <property type="entry name" value="LysM1-like"/>
</dbReference>
<dbReference type="OrthoDB" id="5985073at2759"/>
<dbReference type="Gene3D" id="3.10.350.10">
    <property type="entry name" value="LysM domain"/>
    <property type="match status" value="2"/>
</dbReference>
<dbReference type="AlphaFoldDB" id="A0A0C9MNY0"/>
<dbReference type="PANTHER" id="PTHR34997">
    <property type="entry name" value="AM15"/>
    <property type="match status" value="1"/>
</dbReference>
<evidence type="ECO:0000256" key="4">
    <source>
        <dbReference type="SAM" id="MobiDB-lite"/>
    </source>
</evidence>
<evidence type="ECO:0000256" key="3">
    <source>
        <dbReference type="ARBA" id="ARBA00023026"/>
    </source>
</evidence>
<dbReference type="STRING" id="91626.A0A0C9MNY0"/>
<accession>A0A0C9MNY0</accession>
<evidence type="ECO:0000256" key="1">
    <source>
        <dbReference type="ARBA" id="ARBA00022669"/>
    </source>
</evidence>
<feature type="domain" description="LysM" evidence="6">
    <location>
        <begin position="180"/>
        <end position="231"/>
    </location>
</feature>
<keyword evidence="3" id="KW-0843">Virulence</keyword>
<protein>
    <recommendedName>
        <fullName evidence="6">LysM domain-containing protein</fullName>
    </recommendedName>
</protein>
<reference evidence="7" key="1">
    <citation type="submission" date="2014-09" db="EMBL/GenBank/DDBJ databases">
        <title>Draft genome sequence of an oleaginous Mucoromycotina fungus Mucor ambiguus NBRC6742.</title>
        <authorList>
            <person name="Takeda I."/>
            <person name="Yamane N."/>
            <person name="Morita T."/>
            <person name="Tamano K."/>
            <person name="Machida M."/>
            <person name="Baker S."/>
            <person name="Koike H."/>
        </authorList>
    </citation>
    <scope>NUCLEOTIDE SEQUENCE</scope>
    <source>
        <strain evidence="7">NBRC 6742</strain>
    </source>
</reference>
<keyword evidence="1" id="KW-0147">Chitin-binding</keyword>
<organism evidence="7">
    <name type="scientific">Mucor ambiguus</name>
    <dbReference type="NCBI Taxonomy" id="91626"/>
    <lineage>
        <taxon>Eukaryota</taxon>
        <taxon>Fungi</taxon>
        <taxon>Fungi incertae sedis</taxon>
        <taxon>Mucoromycota</taxon>
        <taxon>Mucoromycotina</taxon>
        <taxon>Mucoromycetes</taxon>
        <taxon>Mucorales</taxon>
        <taxon>Mucorineae</taxon>
        <taxon>Mucoraceae</taxon>
        <taxon>Mucor</taxon>
    </lineage>
</organism>
<evidence type="ECO:0000256" key="5">
    <source>
        <dbReference type="SAM" id="SignalP"/>
    </source>
</evidence>
<dbReference type="InterPro" id="IPR036779">
    <property type="entry name" value="LysM_dom_sf"/>
</dbReference>
<dbReference type="SUPFAM" id="SSF54106">
    <property type="entry name" value="LysM domain"/>
    <property type="match status" value="1"/>
</dbReference>
<dbReference type="GO" id="GO:0008061">
    <property type="term" value="F:chitin binding"/>
    <property type="evidence" value="ECO:0007669"/>
    <property type="project" value="UniProtKB-KW"/>
</dbReference>
<sequence length="233" mass="25552">MKFTLATLAVAAATVSAAVPNCVQKYTAKEGDNCRSVAGEHKVSLQQLYRWNFITNDSPAGDCSAFQAGETYCVKVDNRLRKRNWFYKTQGLTGQKLDLAKQKIAAAKAKKSTKKTTKKTSKKTTKKSTKKTTKKSTKKTTTKKPSTTKKTQSKPGDDWSSTPANAPSNAVRHIISTCTKYSTVTSKDSWCGDFSKRNGISMTQLYSWNAGLHGPGKHECDNLDDGKAYCVKA</sequence>
<feature type="compositionally biased region" description="Basic residues" evidence="4">
    <location>
        <begin position="108"/>
        <end position="142"/>
    </location>
</feature>
<evidence type="ECO:0000313" key="7">
    <source>
        <dbReference type="EMBL" id="GAN04977.1"/>
    </source>
</evidence>
<dbReference type="InterPro" id="IPR018392">
    <property type="entry name" value="LysM"/>
</dbReference>
<keyword evidence="2 5" id="KW-0732">Signal</keyword>
<name>A0A0C9MNY0_9FUNG</name>
<evidence type="ECO:0000256" key="2">
    <source>
        <dbReference type="ARBA" id="ARBA00022729"/>
    </source>
</evidence>